<evidence type="ECO:0000256" key="7">
    <source>
        <dbReference type="SAM" id="Phobius"/>
    </source>
</evidence>
<comment type="similarity">
    <text evidence="2">Belongs to the UPF0126 family.</text>
</comment>
<feature type="domain" description="Glycine transporter" evidence="8">
    <location>
        <begin position="8"/>
        <end position="81"/>
    </location>
</feature>
<keyword evidence="4 7" id="KW-0812">Transmembrane</keyword>
<keyword evidence="3" id="KW-1003">Cell membrane</keyword>
<comment type="caution">
    <text evidence="9">The sequence shown here is derived from an EMBL/GenBank/DDBJ whole genome shotgun (WGS) entry which is preliminary data.</text>
</comment>
<dbReference type="InterPro" id="IPR005115">
    <property type="entry name" value="Gly_transporter"/>
</dbReference>
<dbReference type="PANTHER" id="PTHR30506:SF3">
    <property type="entry name" value="UPF0126 INNER MEMBRANE PROTEIN YADS-RELATED"/>
    <property type="match status" value="1"/>
</dbReference>
<gene>
    <name evidence="9" type="ORF">VVD49_09145</name>
</gene>
<feature type="transmembrane region" description="Helical" evidence="7">
    <location>
        <begin position="32"/>
        <end position="54"/>
    </location>
</feature>
<protein>
    <submittedName>
        <fullName evidence="9">Trimeric intracellular cation channel family protein</fullName>
    </submittedName>
</protein>
<sequence>MLPQMLYVLDLIGCAVFAVSGALAAGRAGLDFFGVMVIATITAIGGGSVRDVLMNRHPIFWIRDPRYLYLTCVTGLLTVLWVQYLPIPAQSLLIADALGLALFAICGAQLAEAAGYRSIIVVLMGTLTGTAGGVIRDVLSAHVPLLLRKDVYASAAIAGICVYLLLKAMRVPEAWAFVAGFVVVAAMRLLALAHGWQLPVFHMA</sequence>
<dbReference type="RefSeq" id="WP_327598833.1">
    <property type="nucleotide sequence ID" value="NZ_JAYXHS010000001.1"/>
</dbReference>
<keyword evidence="5 7" id="KW-1133">Transmembrane helix</keyword>
<evidence type="ECO:0000313" key="9">
    <source>
        <dbReference type="EMBL" id="MEC5385889.1"/>
    </source>
</evidence>
<dbReference type="Pfam" id="PF03458">
    <property type="entry name" value="Gly_transporter"/>
    <property type="match status" value="2"/>
</dbReference>
<evidence type="ECO:0000256" key="6">
    <source>
        <dbReference type="ARBA" id="ARBA00023136"/>
    </source>
</evidence>
<reference evidence="9 10" key="1">
    <citation type="submission" date="2024-01" db="EMBL/GenBank/DDBJ databases">
        <title>Uliginosibacterium soil sp. nov.</title>
        <authorList>
            <person name="Lv Y."/>
        </authorList>
    </citation>
    <scope>NUCLEOTIDE SEQUENCE [LARGE SCALE GENOMIC DNA]</scope>
    <source>
        <strain evidence="9 10">H3</strain>
    </source>
</reference>
<proteinExistence type="inferred from homology"/>
<feature type="transmembrane region" description="Helical" evidence="7">
    <location>
        <begin position="7"/>
        <end position="26"/>
    </location>
</feature>
<feature type="transmembrane region" description="Helical" evidence="7">
    <location>
        <begin position="66"/>
        <end position="85"/>
    </location>
</feature>
<dbReference type="EMBL" id="JAYXHS010000001">
    <property type="protein sequence ID" value="MEC5385889.1"/>
    <property type="molecule type" value="Genomic_DNA"/>
</dbReference>
<feature type="transmembrane region" description="Helical" evidence="7">
    <location>
        <begin position="151"/>
        <end position="168"/>
    </location>
</feature>
<evidence type="ECO:0000256" key="4">
    <source>
        <dbReference type="ARBA" id="ARBA00022692"/>
    </source>
</evidence>
<name>A0ABU6K2T4_9RHOO</name>
<keyword evidence="10" id="KW-1185">Reference proteome</keyword>
<comment type="subcellular location">
    <subcellularLocation>
        <location evidence="1">Cell membrane</location>
        <topology evidence="1">Multi-pass membrane protein</topology>
    </subcellularLocation>
</comment>
<feature type="transmembrane region" description="Helical" evidence="7">
    <location>
        <begin position="118"/>
        <end position="139"/>
    </location>
</feature>
<accession>A0ABU6K2T4</accession>
<evidence type="ECO:0000256" key="5">
    <source>
        <dbReference type="ARBA" id="ARBA00022989"/>
    </source>
</evidence>
<evidence type="ECO:0000256" key="3">
    <source>
        <dbReference type="ARBA" id="ARBA00022475"/>
    </source>
</evidence>
<keyword evidence="6 7" id="KW-0472">Membrane</keyword>
<feature type="domain" description="Glycine transporter" evidence="8">
    <location>
        <begin position="94"/>
        <end position="167"/>
    </location>
</feature>
<evidence type="ECO:0000256" key="2">
    <source>
        <dbReference type="ARBA" id="ARBA00008193"/>
    </source>
</evidence>
<evidence type="ECO:0000313" key="10">
    <source>
        <dbReference type="Proteomes" id="UP001331561"/>
    </source>
</evidence>
<dbReference type="Proteomes" id="UP001331561">
    <property type="component" value="Unassembled WGS sequence"/>
</dbReference>
<feature type="transmembrane region" description="Helical" evidence="7">
    <location>
        <begin position="91"/>
        <end position="111"/>
    </location>
</feature>
<dbReference type="PANTHER" id="PTHR30506">
    <property type="entry name" value="INNER MEMBRANE PROTEIN"/>
    <property type="match status" value="1"/>
</dbReference>
<feature type="transmembrane region" description="Helical" evidence="7">
    <location>
        <begin position="175"/>
        <end position="196"/>
    </location>
</feature>
<organism evidence="9 10">
    <name type="scientific">Uliginosibacterium silvisoli</name>
    <dbReference type="NCBI Taxonomy" id="3114758"/>
    <lineage>
        <taxon>Bacteria</taxon>
        <taxon>Pseudomonadati</taxon>
        <taxon>Pseudomonadota</taxon>
        <taxon>Betaproteobacteria</taxon>
        <taxon>Rhodocyclales</taxon>
        <taxon>Zoogloeaceae</taxon>
        <taxon>Uliginosibacterium</taxon>
    </lineage>
</organism>
<evidence type="ECO:0000256" key="1">
    <source>
        <dbReference type="ARBA" id="ARBA00004651"/>
    </source>
</evidence>
<evidence type="ECO:0000259" key="8">
    <source>
        <dbReference type="Pfam" id="PF03458"/>
    </source>
</evidence>